<feature type="domain" description="DUF4806" evidence="1">
    <location>
        <begin position="64"/>
        <end position="146"/>
    </location>
</feature>
<protein>
    <recommendedName>
        <fullName evidence="1">DUF4806 domain-containing protein</fullName>
    </recommendedName>
</protein>
<dbReference type="Pfam" id="PF16064">
    <property type="entry name" value="DUF4806"/>
    <property type="match status" value="1"/>
</dbReference>
<sequence length="187" mass="21793">MASARLASVNRRKRRDIQHFGSYVKKNFEYIKVHLRQLTYAFETLTLAVNQRYVSDKVENITDISGFEFPLNEIETMKELENLLSSGDVKTRLVLLLGRVGGDVVSSTTYRVMAKLKTNRHGTEITWTSRSKPNEFKHKMVDMPRILAAICDPVRFHPRLKDATDYEVYTSVKEWLCLSIDRYKEEK</sequence>
<organism evidence="2 3">
    <name type="scientific">Daphnia magna</name>
    <dbReference type="NCBI Taxonomy" id="35525"/>
    <lineage>
        <taxon>Eukaryota</taxon>
        <taxon>Metazoa</taxon>
        <taxon>Ecdysozoa</taxon>
        <taxon>Arthropoda</taxon>
        <taxon>Crustacea</taxon>
        <taxon>Branchiopoda</taxon>
        <taxon>Diplostraca</taxon>
        <taxon>Cladocera</taxon>
        <taxon>Anomopoda</taxon>
        <taxon>Daphniidae</taxon>
        <taxon>Daphnia</taxon>
    </lineage>
</organism>
<reference evidence="2 3" key="1">
    <citation type="journal article" date="2023" name="Nucleic Acids Res.">
        <title>The hologenome of Daphnia magna reveals possible DNA methylation and microbiome-mediated evolution of the host genome.</title>
        <authorList>
            <person name="Chaturvedi A."/>
            <person name="Li X."/>
            <person name="Dhandapani V."/>
            <person name="Marshall H."/>
            <person name="Kissane S."/>
            <person name="Cuenca-Cambronero M."/>
            <person name="Asole G."/>
            <person name="Calvet F."/>
            <person name="Ruiz-Romero M."/>
            <person name="Marangio P."/>
            <person name="Guigo R."/>
            <person name="Rago D."/>
            <person name="Mirbahai L."/>
            <person name="Eastwood N."/>
            <person name="Colbourne J.K."/>
            <person name="Zhou J."/>
            <person name="Mallon E."/>
            <person name="Orsini L."/>
        </authorList>
    </citation>
    <scope>NUCLEOTIDE SEQUENCE [LARGE SCALE GENOMIC DNA]</scope>
    <source>
        <strain evidence="2">LRV0_1</strain>
    </source>
</reference>
<gene>
    <name evidence="2" type="ORF">OUZ56_012350</name>
</gene>
<evidence type="ECO:0000313" key="2">
    <source>
        <dbReference type="EMBL" id="KAK4007190.1"/>
    </source>
</evidence>
<dbReference type="Proteomes" id="UP001234178">
    <property type="component" value="Unassembled WGS sequence"/>
</dbReference>
<evidence type="ECO:0000313" key="3">
    <source>
        <dbReference type="Proteomes" id="UP001234178"/>
    </source>
</evidence>
<dbReference type="EMBL" id="JAOYFB010000002">
    <property type="protein sequence ID" value="KAK4007190.1"/>
    <property type="molecule type" value="Genomic_DNA"/>
</dbReference>
<name>A0ABQ9Z312_9CRUS</name>
<accession>A0ABQ9Z312</accession>
<dbReference type="InterPro" id="IPR032071">
    <property type="entry name" value="DUF4806"/>
</dbReference>
<comment type="caution">
    <text evidence="2">The sequence shown here is derived from an EMBL/GenBank/DDBJ whole genome shotgun (WGS) entry which is preliminary data.</text>
</comment>
<evidence type="ECO:0000259" key="1">
    <source>
        <dbReference type="Pfam" id="PF16064"/>
    </source>
</evidence>
<keyword evidence="3" id="KW-1185">Reference proteome</keyword>
<proteinExistence type="predicted"/>